<reference evidence="3" key="1">
    <citation type="submission" date="2017-02" db="EMBL/GenBank/DDBJ databases">
        <authorList>
            <person name="Varghese N."/>
            <person name="Submissions S."/>
        </authorList>
    </citation>
    <scope>NUCLEOTIDE SEQUENCE [LARGE SCALE GENOMIC DNA]</scope>
    <source>
        <strain evidence="3">9H-4</strain>
    </source>
</reference>
<organism evidence="2 3">
    <name type="scientific">Aeromicrobium choanae</name>
    <dbReference type="NCBI Taxonomy" id="1736691"/>
    <lineage>
        <taxon>Bacteria</taxon>
        <taxon>Bacillati</taxon>
        <taxon>Actinomycetota</taxon>
        <taxon>Actinomycetes</taxon>
        <taxon>Propionibacteriales</taxon>
        <taxon>Nocardioidaceae</taxon>
        <taxon>Aeromicrobium</taxon>
    </lineage>
</organism>
<dbReference type="OrthoDB" id="9813301at2"/>
<dbReference type="STRING" id="1736691.SAMN06295964_0650"/>
<evidence type="ECO:0000313" key="3">
    <source>
        <dbReference type="Proteomes" id="UP000191040"/>
    </source>
</evidence>
<dbReference type="PANTHER" id="PTHR35788">
    <property type="entry name" value="EXPORTED PROTEIN-RELATED"/>
    <property type="match status" value="1"/>
</dbReference>
<feature type="domain" description="YoaR-like putative peptidoglycan binding" evidence="1">
    <location>
        <begin position="114"/>
        <end position="178"/>
    </location>
</feature>
<feature type="domain" description="YoaR-like putative peptidoglycan binding" evidence="1">
    <location>
        <begin position="245"/>
        <end position="308"/>
    </location>
</feature>
<dbReference type="EMBL" id="LT796768">
    <property type="protein sequence ID" value="SKB04635.1"/>
    <property type="molecule type" value="Genomic_DNA"/>
</dbReference>
<proteinExistence type="predicted"/>
<gene>
    <name evidence="2" type="ORF">SAMN06295964_0650</name>
</gene>
<keyword evidence="3" id="KW-1185">Reference proteome</keyword>
<dbReference type="InterPro" id="IPR007391">
    <property type="entry name" value="Vancomycin_resist_VanW"/>
</dbReference>
<evidence type="ECO:0000259" key="1">
    <source>
        <dbReference type="Pfam" id="PF12229"/>
    </source>
</evidence>
<dbReference type="Proteomes" id="UP000191040">
    <property type="component" value="Chromosome I"/>
</dbReference>
<dbReference type="AlphaFoldDB" id="A0A1T4YTR8"/>
<sequence>MSRRRGLIALGAVVSVLAIAYVAGYVMTGQRLPADTSIAGVDVGGMSPDAAEDALTQGLADRVDEPIVATFEDREIEIQPTQAGLAVDVPASVKSAGGRSWDPRDMIALVAGGSAHDPVLDVDTAKLSAAVASIAETVDQPVVEAQITFPDAKPKARRPKAGNEVPQDEFAAEIRDAWLTTDEPVEVPVESVAPAVDVAGLRQALRDIAEPAVAGPVALKVGDSTVDLPVTAYAPALSVVVSDGTMVPVVDAKDLAKPLTSSTTGIGKRAVDASFRFEGGKAVVVPSKAGVGLDPDTMAKQLVPVLTKTGAARSITVEASAVQPEFTTKDAQALGIKEKIGSFTTEYPHADYRNTNQAEAARRIDGVILEPGETFSFNDIVGERTAANGFVAGFVINGGVFREELGGGVSQVATTAYNAAFFSGLDDIEHHPHAFYIDRYPVGREATIYYGSLDLRFRNPYKTGVVIRAWVDKSTPGTVGRMNVEMYGTKVYTVKSRSSERYNFREPGTQYDDTDACVSQAPVTGFDIDIHRDFYQGGKRVKTEKDTAYYQAADRVICGKKPKAD</sequence>
<accession>A0A1T4YTR8</accession>
<dbReference type="InterPro" id="IPR052913">
    <property type="entry name" value="Glycopeptide_resist_protein"/>
</dbReference>
<dbReference type="Pfam" id="PF04294">
    <property type="entry name" value="VanW"/>
    <property type="match status" value="1"/>
</dbReference>
<name>A0A1T4YTR8_9ACTN</name>
<dbReference type="RefSeq" id="WP_078698825.1">
    <property type="nucleotide sequence ID" value="NZ_LT796768.1"/>
</dbReference>
<dbReference type="PANTHER" id="PTHR35788:SF1">
    <property type="entry name" value="EXPORTED PROTEIN"/>
    <property type="match status" value="1"/>
</dbReference>
<dbReference type="InterPro" id="IPR022029">
    <property type="entry name" value="YoaR-like_PG-bd"/>
</dbReference>
<dbReference type="Pfam" id="PF12229">
    <property type="entry name" value="PG_binding_4"/>
    <property type="match status" value="2"/>
</dbReference>
<protein>
    <submittedName>
        <fullName evidence="2">Putative peptidoglycan binding domain-containing protein</fullName>
    </submittedName>
</protein>
<evidence type="ECO:0000313" key="2">
    <source>
        <dbReference type="EMBL" id="SKB04635.1"/>
    </source>
</evidence>